<evidence type="ECO:0000256" key="3">
    <source>
        <dbReference type="ARBA" id="ARBA00022617"/>
    </source>
</evidence>
<dbReference type="PROSITE" id="PS51918">
    <property type="entry name" value="RADICAL_SAM"/>
    <property type="match status" value="1"/>
</dbReference>
<evidence type="ECO:0000256" key="8">
    <source>
        <dbReference type="ARBA" id="ARBA00023186"/>
    </source>
</evidence>
<keyword evidence="12" id="KW-1185">Reference proteome</keyword>
<feature type="domain" description="Radical SAM core" evidence="10">
    <location>
        <begin position="23"/>
        <end position="265"/>
    </location>
</feature>
<dbReference type="Gene3D" id="3.20.20.70">
    <property type="entry name" value="Aldolase class I"/>
    <property type="match status" value="1"/>
</dbReference>
<dbReference type="Proteomes" id="UP001142462">
    <property type="component" value="Unassembled WGS sequence"/>
</dbReference>
<evidence type="ECO:0000313" key="11">
    <source>
        <dbReference type="EMBL" id="GLJ60183.1"/>
    </source>
</evidence>
<protein>
    <recommendedName>
        <fullName evidence="2 9">Heme chaperone HemW</fullName>
    </recommendedName>
</protein>
<accession>A0A9W6H0T9</accession>
<keyword evidence="9" id="KW-0004">4Fe-4S</keyword>
<dbReference type="CDD" id="cd01335">
    <property type="entry name" value="Radical_SAM"/>
    <property type="match status" value="1"/>
</dbReference>
<comment type="similarity">
    <text evidence="1">Belongs to the anaerobic coproporphyrinogen-III oxidase family. HemW subfamily.</text>
</comment>
<keyword evidence="5 9" id="KW-0479">Metal-binding</keyword>
<dbReference type="InterPro" id="IPR007197">
    <property type="entry name" value="rSAM"/>
</dbReference>
<keyword evidence="8 9" id="KW-0143">Chaperone</keyword>
<dbReference type="EMBL" id="BSEJ01000001">
    <property type="protein sequence ID" value="GLJ60183.1"/>
    <property type="molecule type" value="Genomic_DNA"/>
</dbReference>
<dbReference type="GO" id="GO:0005737">
    <property type="term" value="C:cytoplasm"/>
    <property type="evidence" value="ECO:0007669"/>
    <property type="project" value="UniProtKB-SubCell"/>
</dbReference>
<dbReference type="SFLD" id="SFLDS00029">
    <property type="entry name" value="Radical_SAM"/>
    <property type="match status" value="1"/>
</dbReference>
<comment type="caution">
    <text evidence="11">The sequence shown here is derived from an EMBL/GenBank/DDBJ whole genome shotgun (WGS) entry which is preliminary data.</text>
</comment>
<reference evidence="11" key="1">
    <citation type="journal article" date="2014" name="Int. J. Syst. Evol. Microbiol.">
        <title>Complete genome sequence of Corynebacterium casei LMG S-19264T (=DSM 44701T), isolated from a smear-ripened cheese.</title>
        <authorList>
            <consortium name="US DOE Joint Genome Institute (JGI-PGF)"/>
            <person name="Walter F."/>
            <person name="Albersmeier A."/>
            <person name="Kalinowski J."/>
            <person name="Ruckert C."/>
        </authorList>
    </citation>
    <scope>NUCLEOTIDE SEQUENCE</scope>
    <source>
        <strain evidence="11">VKM Ac-1020</strain>
    </source>
</reference>
<dbReference type="RefSeq" id="WP_271171907.1">
    <property type="nucleotide sequence ID" value="NZ_BSEJ01000001.1"/>
</dbReference>
<keyword evidence="7 9" id="KW-0411">Iron-sulfur</keyword>
<sequence length="405" mass="43264">MAGALPVGNPAPADGRLPRDLPIDPATDLGVYLHVPFCRVRCGYCDFNTYTSDELRGARQDEYADVLLREVALARDVLAEAGALRPAQTVFFGGGTPTLLPAGDLARMLEGVRGAFGIADGAETTVEANPDTVTPAVAEELARAGVTRMSVGMQSAVPHVLAALDRTHTPSNVRTAVEAGRSVGLDVSVDLIYGAPGESIDDWRASLEAALALEPDHISAYALIIEDGTKLARQIRRGEVPAPDDDLQADMYELADSMLADAGFAWYEVSNWARGDGRRSRHNLAYWRGADWWGFGPGAHSHVAGLRWWNVKHPAAYAQRLAAGESPAAGRERPDAAAQQLERVLLHSRIREGLAIDALPDDARRAVAGLIADGLIEPGAALRGRIVLTLRGRLLADAVVRALTD</sequence>
<dbReference type="PANTHER" id="PTHR13932:SF5">
    <property type="entry name" value="RADICAL S-ADENOSYL METHIONINE DOMAIN-CONTAINING PROTEIN 1, MITOCHONDRIAL"/>
    <property type="match status" value="1"/>
</dbReference>
<evidence type="ECO:0000256" key="6">
    <source>
        <dbReference type="ARBA" id="ARBA00023004"/>
    </source>
</evidence>
<dbReference type="AlphaFoldDB" id="A0A9W6H0T9"/>
<dbReference type="Pfam" id="PF04055">
    <property type="entry name" value="Radical_SAM"/>
    <property type="match status" value="1"/>
</dbReference>
<dbReference type="InterPro" id="IPR058240">
    <property type="entry name" value="rSAM_sf"/>
</dbReference>
<evidence type="ECO:0000256" key="1">
    <source>
        <dbReference type="ARBA" id="ARBA00006100"/>
    </source>
</evidence>
<keyword evidence="4 9" id="KW-0949">S-adenosyl-L-methionine</keyword>
<dbReference type="GO" id="GO:0051539">
    <property type="term" value="F:4 iron, 4 sulfur cluster binding"/>
    <property type="evidence" value="ECO:0007669"/>
    <property type="project" value="UniProtKB-UniRule"/>
</dbReference>
<gene>
    <name evidence="11" type="ORF">GCM10017576_03120</name>
</gene>
<dbReference type="InterPro" id="IPR006638">
    <property type="entry name" value="Elp3/MiaA/NifB-like_rSAM"/>
</dbReference>
<evidence type="ECO:0000256" key="2">
    <source>
        <dbReference type="ARBA" id="ARBA00017228"/>
    </source>
</evidence>
<evidence type="ECO:0000256" key="5">
    <source>
        <dbReference type="ARBA" id="ARBA00022723"/>
    </source>
</evidence>
<dbReference type="SFLD" id="SFLDG01065">
    <property type="entry name" value="anaerobic_coproporphyrinogen-I"/>
    <property type="match status" value="1"/>
</dbReference>
<organism evidence="11 12">
    <name type="scientific">Microbacterium barkeri</name>
    <dbReference type="NCBI Taxonomy" id="33917"/>
    <lineage>
        <taxon>Bacteria</taxon>
        <taxon>Bacillati</taxon>
        <taxon>Actinomycetota</taxon>
        <taxon>Actinomycetes</taxon>
        <taxon>Micrococcales</taxon>
        <taxon>Microbacteriaceae</taxon>
        <taxon>Microbacterium</taxon>
    </lineage>
</organism>
<evidence type="ECO:0000256" key="9">
    <source>
        <dbReference type="RuleBase" id="RU364116"/>
    </source>
</evidence>
<keyword evidence="3 9" id="KW-0349">Heme</keyword>
<dbReference type="GO" id="GO:0046872">
    <property type="term" value="F:metal ion binding"/>
    <property type="evidence" value="ECO:0007669"/>
    <property type="project" value="UniProtKB-UniRule"/>
</dbReference>
<dbReference type="PANTHER" id="PTHR13932">
    <property type="entry name" value="COPROPORPHYRINIGEN III OXIDASE"/>
    <property type="match status" value="1"/>
</dbReference>
<dbReference type="NCBIfam" id="TIGR00539">
    <property type="entry name" value="hemN_rel"/>
    <property type="match status" value="1"/>
</dbReference>
<proteinExistence type="inferred from homology"/>
<dbReference type="InterPro" id="IPR013785">
    <property type="entry name" value="Aldolase_TIM"/>
</dbReference>
<dbReference type="SFLD" id="SFLDF00562">
    <property type="entry name" value="HemN-like__clustered_with_heat"/>
    <property type="match status" value="1"/>
</dbReference>
<dbReference type="SMART" id="SM00729">
    <property type="entry name" value="Elp3"/>
    <property type="match status" value="1"/>
</dbReference>
<dbReference type="SUPFAM" id="SSF102114">
    <property type="entry name" value="Radical SAM enzymes"/>
    <property type="match status" value="1"/>
</dbReference>
<name>A0A9W6H0T9_9MICO</name>
<dbReference type="InterPro" id="IPR034505">
    <property type="entry name" value="Coproporphyrinogen-III_oxidase"/>
</dbReference>
<evidence type="ECO:0000256" key="4">
    <source>
        <dbReference type="ARBA" id="ARBA00022691"/>
    </source>
</evidence>
<keyword evidence="6 9" id="KW-0408">Iron</keyword>
<reference evidence="11" key="2">
    <citation type="submission" date="2023-01" db="EMBL/GenBank/DDBJ databases">
        <authorList>
            <person name="Sun Q."/>
            <person name="Evtushenko L."/>
        </authorList>
    </citation>
    <scope>NUCLEOTIDE SEQUENCE</scope>
    <source>
        <strain evidence="11">VKM Ac-1020</strain>
    </source>
</reference>
<evidence type="ECO:0000256" key="7">
    <source>
        <dbReference type="ARBA" id="ARBA00023014"/>
    </source>
</evidence>
<evidence type="ECO:0000259" key="10">
    <source>
        <dbReference type="PROSITE" id="PS51918"/>
    </source>
</evidence>
<keyword evidence="9" id="KW-0963">Cytoplasm</keyword>
<dbReference type="GO" id="GO:0004109">
    <property type="term" value="F:coproporphyrinogen oxidase activity"/>
    <property type="evidence" value="ECO:0007669"/>
    <property type="project" value="InterPro"/>
</dbReference>
<dbReference type="SFLD" id="SFLDG01082">
    <property type="entry name" value="B12-binding_domain_containing"/>
    <property type="match status" value="1"/>
</dbReference>
<dbReference type="GO" id="GO:0006779">
    <property type="term" value="P:porphyrin-containing compound biosynthetic process"/>
    <property type="evidence" value="ECO:0007669"/>
    <property type="project" value="InterPro"/>
</dbReference>
<evidence type="ECO:0000313" key="12">
    <source>
        <dbReference type="Proteomes" id="UP001142462"/>
    </source>
</evidence>
<comment type="subcellular location">
    <subcellularLocation>
        <location evidence="9">Cytoplasm</location>
    </subcellularLocation>
</comment>
<dbReference type="InterPro" id="IPR004559">
    <property type="entry name" value="HemW-like"/>
</dbReference>
<comment type="function">
    <text evidence="9">Probably acts as a heme chaperone, transferring heme to an unknown acceptor. Binds one molecule of heme per monomer, possibly covalently. Binds 1 [4Fe-4S] cluster. The cluster is coordinated with 3 cysteines and an exchangeable S-adenosyl-L-methionine.</text>
</comment>